<feature type="domain" description="Carboxylesterase type B" evidence="4">
    <location>
        <begin position="76"/>
        <end position="553"/>
    </location>
</feature>
<sequence>MVSLKKELPELDPLRRTSECASTVRAPGPLLKASRAPNKVYHNQRFHILSTLMHVLFLDALVTVGAPYTASQIALVELGYAKYQGRVNEETRNYEFLGIRYAAAPTGALRWREPQLPEPAAGVQSADTQPNTCWQASMGILPTSPFPSRGRSRRQDSGSSEDCLFLNVYTPALREGKLPVVVWIHGGGYFSGGASSYDGNDLLYQAGGNVVVVIIQYRLGIFGFLSGQKVRDGGTLNAGLYDQQFALQWVQQHISKFGGDPTKVTIWGQSAGAGSVIQHVVANDGNTQPPLFRAAITSSSYLPSQYAFNDRIPEAIFKDVVDQSGCSSAQDELACLRDADVDVLNKVAHNITQNQFFGTCIFVPVVDGNLIKRRPTEQLRERELNGEAVLSVTNSFEGTMFVNSRSADTITTQDYMANLFPELTTEHIAAGAAQYAGLGAPINQARAVMSEAIFICPTYFLLRAFKNKCFKGQFAVPPALHGNDVLYYFPHGNVQVSAPWNNTEFTNNFSQSFMNFVLATDPNVKWDSSNTLPGWPQWKEDRGTEMLFNKTEEGAPVFQAVQTDEGLMRRCKFWESVSAFTAQ</sequence>
<evidence type="ECO:0000256" key="3">
    <source>
        <dbReference type="RuleBase" id="RU361235"/>
    </source>
</evidence>
<comment type="caution">
    <text evidence="5">The sequence shown here is derived from an EMBL/GenBank/DDBJ whole genome shotgun (WGS) entry which is preliminary data.</text>
</comment>
<dbReference type="PROSITE" id="PS00941">
    <property type="entry name" value="CARBOXYLESTERASE_B_2"/>
    <property type="match status" value="1"/>
</dbReference>
<dbReference type="Pfam" id="PF00135">
    <property type="entry name" value="COesterase"/>
    <property type="match status" value="1"/>
</dbReference>
<dbReference type="AlphaFoldDB" id="A0AAD5VTT5"/>
<dbReference type="InterPro" id="IPR019819">
    <property type="entry name" value="Carboxylesterase_B_CS"/>
</dbReference>
<gene>
    <name evidence="5" type="ORF">NP233_g5590</name>
</gene>
<accession>A0AAD5VTT5</accession>
<proteinExistence type="inferred from homology"/>
<keyword evidence="2 3" id="KW-0378">Hydrolase</keyword>
<dbReference type="InterPro" id="IPR029058">
    <property type="entry name" value="AB_hydrolase_fold"/>
</dbReference>
<comment type="similarity">
    <text evidence="1 3">Belongs to the type-B carboxylesterase/lipase family.</text>
</comment>
<evidence type="ECO:0000256" key="2">
    <source>
        <dbReference type="ARBA" id="ARBA00022801"/>
    </source>
</evidence>
<dbReference type="GO" id="GO:0016787">
    <property type="term" value="F:hydrolase activity"/>
    <property type="evidence" value="ECO:0007669"/>
    <property type="project" value="UniProtKB-KW"/>
</dbReference>
<evidence type="ECO:0000313" key="5">
    <source>
        <dbReference type="EMBL" id="KAJ3568625.1"/>
    </source>
</evidence>
<organism evidence="5 6">
    <name type="scientific">Leucocoprinus birnbaumii</name>
    <dbReference type="NCBI Taxonomy" id="56174"/>
    <lineage>
        <taxon>Eukaryota</taxon>
        <taxon>Fungi</taxon>
        <taxon>Dikarya</taxon>
        <taxon>Basidiomycota</taxon>
        <taxon>Agaricomycotina</taxon>
        <taxon>Agaricomycetes</taxon>
        <taxon>Agaricomycetidae</taxon>
        <taxon>Agaricales</taxon>
        <taxon>Agaricineae</taxon>
        <taxon>Agaricaceae</taxon>
        <taxon>Leucocoprinus</taxon>
    </lineage>
</organism>
<keyword evidence="6" id="KW-1185">Reference proteome</keyword>
<name>A0AAD5VTT5_9AGAR</name>
<evidence type="ECO:0000256" key="1">
    <source>
        <dbReference type="ARBA" id="ARBA00005964"/>
    </source>
</evidence>
<dbReference type="EC" id="3.1.1.-" evidence="3"/>
<protein>
    <recommendedName>
        <fullName evidence="3">Carboxylic ester hydrolase</fullName>
        <ecNumber evidence="3">3.1.1.-</ecNumber>
    </recommendedName>
</protein>
<dbReference type="PROSITE" id="PS00122">
    <property type="entry name" value="CARBOXYLESTERASE_B_1"/>
    <property type="match status" value="1"/>
</dbReference>
<dbReference type="PANTHER" id="PTHR11559">
    <property type="entry name" value="CARBOXYLESTERASE"/>
    <property type="match status" value="1"/>
</dbReference>
<dbReference type="InterPro" id="IPR002018">
    <property type="entry name" value="CarbesteraseB"/>
</dbReference>
<dbReference type="EMBL" id="JANIEX010000334">
    <property type="protein sequence ID" value="KAJ3568625.1"/>
    <property type="molecule type" value="Genomic_DNA"/>
</dbReference>
<evidence type="ECO:0000259" key="4">
    <source>
        <dbReference type="Pfam" id="PF00135"/>
    </source>
</evidence>
<dbReference type="InterPro" id="IPR019826">
    <property type="entry name" value="Carboxylesterase_B_AS"/>
</dbReference>
<dbReference type="InterPro" id="IPR050309">
    <property type="entry name" value="Type-B_Carboxylest/Lipase"/>
</dbReference>
<dbReference type="Proteomes" id="UP001213000">
    <property type="component" value="Unassembled WGS sequence"/>
</dbReference>
<dbReference type="Gene3D" id="3.40.50.1820">
    <property type="entry name" value="alpha/beta hydrolase"/>
    <property type="match status" value="1"/>
</dbReference>
<reference evidence="5" key="1">
    <citation type="submission" date="2022-07" db="EMBL/GenBank/DDBJ databases">
        <title>Genome Sequence of Leucocoprinus birnbaumii.</title>
        <authorList>
            <person name="Buettner E."/>
        </authorList>
    </citation>
    <scope>NUCLEOTIDE SEQUENCE</scope>
    <source>
        <strain evidence="5">VT141</strain>
    </source>
</reference>
<dbReference type="SUPFAM" id="SSF53474">
    <property type="entry name" value="alpha/beta-Hydrolases"/>
    <property type="match status" value="1"/>
</dbReference>
<evidence type="ECO:0000313" key="6">
    <source>
        <dbReference type="Proteomes" id="UP001213000"/>
    </source>
</evidence>